<dbReference type="AlphaFoldDB" id="A0A6D2JFM9"/>
<dbReference type="Pfam" id="PF00307">
    <property type="entry name" value="CH"/>
    <property type="match status" value="1"/>
</dbReference>
<feature type="domain" description="Calponin-homology (CH)" evidence="8">
    <location>
        <begin position="33"/>
        <end position="136"/>
    </location>
</feature>
<comment type="similarity">
    <text evidence="1">Belongs to the TRAFAC class myosin-kinesin ATPase superfamily. Kinesin family. KIN-14 subfamily.</text>
</comment>
<dbReference type="InterPro" id="IPR001715">
    <property type="entry name" value="CH_dom"/>
</dbReference>
<evidence type="ECO:0000256" key="1">
    <source>
        <dbReference type="ARBA" id="ARBA00010899"/>
    </source>
</evidence>
<dbReference type="EMBL" id="CACVBM020001228">
    <property type="protein sequence ID" value="CAA7040359.1"/>
    <property type="molecule type" value="Genomic_DNA"/>
</dbReference>
<evidence type="ECO:0000313" key="9">
    <source>
        <dbReference type="EMBL" id="CAA7040359.1"/>
    </source>
</evidence>
<name>A0A6D2JFM9_9BRAS</name>
<evidence type="ECO:0000256" key="4">
    <source>
        <dbReference type="ARBA" id="ARBA00022840"/>
    </source>
</evidence>
<gene>
    <name evidence="9" type="ORF">MERR_LOCUS27594</name>
</gene>
<evidence type="ECO:0000256" key="5">
    <source>
        <dbReference type="ARBA" id="ARBA00023054"/>
    </source>
</evidence>
<keyword evidence="3" id="KW-0547">Nucleotide-binding</keyword>
<proteinExistence type="inferred from homology"/>
<keyword evidence="10" id="KW-1185">Reference proteome</keyword>
<protein>
    <recommendedName>
        <fullName evidence="8">Calponin-homology (CH) domain-containing protein</fullName>
    </recommendedName>
</protein>
<evidence type="ECO:0000256" key="6">
    <source>
        <dbReference type="ARBA" id="ARBA00023175"/>
    </source>
</evidence>
<evidence type="ECO:0000259" key="8">
    <source>
        <dbReference type="PROSITE" id="PS50021"/>
    </source>
</evidence>
<evidence type="ECO:0000256" key="3">
    <source>
        <dbReference type="ARBA" id="ARBA00022741"/>
    </source>
</evidence>
<dbReference type="Proteomes" id="UP000467841">
    <property type="component" value="Unassembled WGS sequence"/>
</dbReference>
<keyword evidence="5" id="KW-0175">Coiled coil</keyword>
<dbReference type="PROSITE" id="PS50021">
    <property type="entry name" value="CH"/>
    <property type="match status" value="1"/>
</dbReference>
<sequence>MNKRSKEGSSMISVRSRSDGPSSILSFDGSESRKSHQSLVEWLNETLPYLNLPWEASEEELRACLMDGTLLCNLLNQLSPGSMKMGGSFELASVNIERFLTAMDEMALPRFEVSELEQGDMIPVLQSLKALKASFSDDGYDKNTLCARRRWSLPEHHSKEVDSNSNDGFQIKEASDINLSHAKILDLIQSNTLQNTSTRSLFDMLDKLLDENVQKMNVNVSHAFVDVLRGIVEVVEQRISNQAENLKNV</sequence>
<evidence type="ECO:0000313" key="10">
    <source>
        <dbReference type="Proteomes" id="UP000467841"/>
    </source>
</evidence>
<accession>A0A6D2JFM9</accession>
<keyword evidence="6" id="KW-0505">Motor protein</keyword>
<dbReference type="SUPFAM" id="SSF47576">
    <property type="entry name" value="Calponin-homology domain, CH-domain"/>
    <property type="match status" value="1"/>
</dbReference>
<feature type="compositionally biased region" description="Polar residues" evidence="7">
    <location>
        <begin position="8"/>
        <end position="25"/>
    </location>
</feature>
<comment type="caution">
    <text evidence="9">The sequence shown here is derived from an EMBL/GenBank/DDBJ whole genome shotgun (WGS) entry which is preliminary data.</text>
</comment>
<dbReference type="GO" id="GO:0005524">
    <property type="term" value="F:ATP binding"/>
    <property type="evidence" value="ECO:0007669"/>
    <property type="project" value="UniProtKB-KW"/>
</dbReference>
<organism evidence="9 10">
    <name type="scientific">Microthlaspi erraticum</name>
    <dbReference type="NCBI Taxonomy" id="1685480"/>
    <lineage>
        <taxon>Eukaryota</taxon>
        <taxon>Viridiplantae</taxon>
        <taxon>Streptophyta</taxon>
        <taxon>Embryophyta</taxon>
        <taxon>Tracheophyta</taxon>
        <taxon>Spermatophyta</taxon>
        <taxon>Magnoliopsida</taxon>
        <taxon>eudicotyledons</taxon>
        <taxon>Gunneridae</taxon>
        <taxon>Pentapetalae</taxon>
        <taxon>rosids</taxon>
        <taxon>malvids</taxon>
        <taxon>Brassicales</taxon>
        <taxon>Brassicaceae</taxon>
        <taxon>Coluteocarpeae</taxon>
        <taxon>Microthlaspi</taxon>
    </lineage>
</organism>
<dbReference type="InterPro" id="IPR036872">
    <property type="entry name" value="CH_dom_sf"/>
</dbReference>
<keyword evidence="2" id="KW-0493">Microtubule</keyword>
<dbReference type="FunFam" id="1.10.418.10:FF:000083">
    <property type="entry name" value="kinesin-like protein KIN-14J isoform X2"/>
    <property type="match status" value="1"/>
</dbReference>
<keyword evidence="4" id="KW-0067">ATP-binding</keyword>
<dbReference type="OrthoDB" id="3176171at2759"/>
<feature type="region of interest" description="Disordered" evidence="7">
    <location>
        <begin position="1"/>
        <end position="29"/>
    </location>
</feature>
<dbReference type="Gene3D" id="1.10.418.10">
    <property type="entry name" value="Calponin-like domain"/>
    <property type="match status" value="1"/>
</dbReference>
<evidence type="ECO:0000256" key="2">
    <source>
        <dbReference type="ARBA" id="ARBA00022701"/>
    </source>
</evidence>
<dbReference type="SMART" id="SM00033">
    <property type="entry name" value="CH"/>
    <property type="match status" value="1"/>
</dbReference>
<reference evidence="9" key="1">
    <citation type="submission" date="2020-01" db="EMBL/GenBank/DDBJ databases">
        <authorList>
            <person name="Mishra B."/>
        </authorList>
    </citation>
    <scope>NUCLEOTIDE SEQUENCE [LARGE SCALE GENOMIC DNA]</scope>
</reference>
<evidence type="ECO:0000256" key="7">
    <source>
        <dbReference type="SAM" id="MobiDB-lite"/>
    </source>
</evidence>
<dbReference type="GO" id="GO:0005874">
    <property type="term" value="C:microtubule"/>
    <property type="evidence" value="ECO:0007669"/>
    <property type="project" value="UniProtKB-KW"/>
</dbReference>